<dbReference type="Gene3D" id="3.40.30.10">
    <property type="entry name" value="Glutaredoxin"/>
    <property type="match status" value="1"/>
</dbReference>
<dbReference type="Pfam" id="PF13409">
    <property type="entry name" value="GST_N_2"/>
    <property type="match status" value="1"/>
</dbReference>
<comment type="caution">
    <text evidence="4">The sequence shown here is derived from an EMBL/GenBank/DDBJ whole genome shotgun (WGS) entry which is preliminary data.</text>
</comment>
<feature type="domain" description="GST C-terminal" evidence="3">
    <location>
        <begin position="130"/>
        <end position="259"/>
    </location>
</feature>
<gene>
    <name evidence="4" type="ORF">LTR16_000652</name>
</gene>
<protein>
    <recommendedName>
        <fullName evidence="3">GST C-terminal domain-containing protein</fullName>
    </recommendedName>
</protein>
<dbReference type="InterPro" id="IPR004045">
    <property type="entry name" value="Glutathione_S-Trfase_N"/>
</dbReference>
<feature type="compositionally biased region" description="Basic and acidic residues" evidence="2">
    <location>
        <begin position="262"/>
        <end position="276"/>
    </location>
</feature>
<comment type="similarity">
    <text evidence="1">Belongs to the GST superfamily.</text>
</comment>
<keyword evidence="5" id="KW-1185">Reference proteome</keyword>
<dbReference type="InterPro" id="IPR010987">
    <property type="entry name" value="Glutathione-S-Trfase_C-like"/>
</dbReference>
<evidence type="ECO:0000256" key="2">
    <source>
        <dbReference type="SAM" id="MobiDB-lite"/>
    </source>
</evidence>
<proteinExistence type="inferred from homology"/>
<dbReference type="EMBL" id="JAVRRA010024637">
    <property type="protein sequence ID" value="KAK5131556.1"/>
    <property type="molecule type" value="Genomic_DNA"/>
</dbReference>
<evidence type="ECO:0000313" key="5">
    <source>
        <dbReference type="Proteomes" id="UP001357485"/>
    </source>
</evidence>
<feature type="region of interest" description="Disordered" evidence="2">
    <location>
        <begin position="254"/>
        <end position="276"/>
    </location>
</feature>
<dbReference type="Proteomes" id="UP001357485">
    <property type="component" value="Unassembled WGS sequence"/>
</dbReference>
<dbReference type="PROSITE" id="PS50405">
    <property type="entry name" value="GST_CTER"/>
    <property type="match status" value="1"/>
</dbReference>
<dbReference type="InterPro" id="IPR036249">
    <property type="entry name" value="Thioredoxin-like_sf"/>
</dbReference>
<sequence>MRPIYRVVVVLLLILLALPIFPTSIRRLYQTSRYFLQFIPLATHSPTSTAVSSDKPTGLIASSGIELLTFGTPNGQKVKIALEELKAAYGKPYTQQNIPIMQNVQKEPWYTKLSPNGKIPVIVDHDKGGLAVMEGIGEQLLDVPGDHMAWQHGGLGPMQGQMNHFYRMAKEVIPYAIQRFVGEVERLYGVLDKQLEGRDWIVGDKYSIADIANFSWINYSSFGGIDIMRWPNLAAWHKRCLARPAVSAVATSSQMANPQYEQKLKEDQEARNKEEKLQQIVRDAKAKYGYEYSSP</sequence>
<accession>A0ABR0KUL0</accession>
<dbReference type="Gene3D" id="1.20.1050.10">
    <property type="match status" value="1"/>
</dbReference>
<dbReference type="InterPro" id="IPR004046">
    <property type="entry name" value="GST_C"/>
</dbReference>
<dbReference type="SUPFAM" id="SSF47616">
    <property type="entry name" value="GST C-terminal domain-like"/>
    <property type="match status" value="1"/>
</dbReference>
<reference evidence="4 5" key="1">
    <citation type="submission" date="2023-08" db="EMBL/GenBank/DDBJ databases">
        <title>Black Yeasts Isolated from many extreme environments.</title>
        <authorList>
            <person name="Coleine C."/>
            <person name="Stajich J.E."/>
            <person name="Selbmann L."/>
        </authorList>
    </citation>
    <scope>NUCLEOTIDE SEQUENCE [LARGE SCALE GENOMIC DNA]</scope>
    <source>
        <strain evidence="4 5">CCFEE 536</strain>
    </source>
</reference>
<evidence type="ECO:0000256" key="1">
    <source>
        <dbReference type="ARBA" id="ARBA00007409"/>
    </source>
</evidence>
<dbReference type="PANTHER" id="PTHR44051">
    <property type="entry name" value="GLUTATHIONE S-TRANSFERASE-RELATED"/>
    <property type="match status" value="1"/>
</dbReference>
<dbReference type="Pfam" id="PF00043">
    <property type="entry name" value="GST_C"/>
    <property type="match status" value="1"/>
</dbReference>
<evidence type="ECO:0000313" key="4">
    <source>
        <dbReference type="EMBL" id="KAK5131556.1"/>
    </source>
</evidence>
<dbReference type="SUPFAM" id="SSF52833">
    <property type="entry name" value="Thioredoxin-like"/>
    <property type="match status" value="1"/>
</dbReference>
<dbReference type="InterPro" id="IPR036282">
    <property type="entry name" value="Glutathione-S-Trfase_C_sf"/>
</dbReference>
<organism evidence="4 5">
    <name type="scientific">Cryomyces antarcticus</name>
    <dbReference type="NCBI Taxonomy" id="329879"/>
    <lineage>
        <taxon>Eukaryota</taxon>
        <taxon>Fungi</taxon>
        <taxon>Dikarya</taxon>
        <taxon>Ascomycota</taxon>
        <taxon>Pezizomycotina</taxon>
        <taxon>Dothideomycetes</taxon>
        <taxon>Dothideomycetes incertae sedis</taxon>
        <taxon>Cryomyces</taxon>
    </lineage>
</organism>
<name>A0ABR0KUL0_9PEZI</name>
<evidence type="ECO:0000259" key="3">
    <source>
        <dbReference type="PROSITE" id="PS50405"/>
    </source>
</evidence>
<dbReference type="PANTHER" id="PTHR44051:SF6">
    <property type="entry name" value="GLUTATHIONE S-TRANSFERASE II"/>
    <property type="match status" value="1"/>
</dbReference>